<evidence type="ECO:0000256" key="7">
    <source>
        <dbReference type="ARBA" id="ARBA00022630"/>
    </source>
</evidence>
<evidence type="ECO:0000256" key="17">
    <source>
        <dbReference type="SAM" id="SignalP"/>
    </source>
</evidence>
<feature type="chain" id="PRO_5034652363" description="pyranose dehydrogenase (acceptor)" evidence="17">
    <location>
        <begin position="18"/>
        <end position="608"/>
    </location>
</feature>
<reference evidence="20 21" key="1">
    <citation type="journal article" date="2020" name="ISME J.">
        <title>Uncovering the hidden diversity of litter-decomposition mechanisms in mushroom-forming fungi.</title>
        <authorList>
            <person name="Floudas D."/>
            <person name="Bentzer J."/>
            <person name="Ahren D."/>
            <person name="Johansson T."/>
            <person name="Persson P."/>
            <person name="Tunlid A."/>
        </authorList>
    </citation>
    <scope>NUCLEOTIDE SEQUENCE [LARGE SCALE GENOMIC DNA]</scope>
    <source>
        <strain evidence="20 21">CBS 146.42</strain>
    </source>
</reference>
<evidence type="ECO:0000256" key="1">
    <source>
        <dbReference type="ARBA" id="ARBA00001974"/>
    </source>
</evidence>
<comment type="cofactor">
    <cofactor evidence="1 16">
        <name>FAD</name>
        <dbReference type="ChEBI" id="CHEBI:57692"/>
    </cofactor>
</comment>
<protein>
    <recommendedName>
        <fullName evidence="5">pyranose dehydrogenase (acceptor)</fullName>
        <ecNumber evidence="5">1.1.99.29</ecNumber>
    </recommendedName>
</protein>
<feature type="active site" description="Proton acceptor" evidence="15">
    <location>
        <position position="585"/>
    </location>
</feature>
<accession>A0A8H5D092</accession>
<feature type="signal peptide" evidence="17">
    <location>
        <begin position="1"/>
        <end position="17"/>
    </location>
</feature>
<feature type="binding site" evidence="16">
    <location>
        <begin position="586"/>
        <end position="587"/>
    </location>
    <ligand>
        <name>FAD</name>
        <dbReference type="ChEBI" id="CHEBI:57692"/>
    </ligand>
</feature>
<organism evidence="20 21">
    <name type="scientific">Leucocoprinus leucothites</name>
    <dbReference type="NCBI Taxonomy" id="201217"/>
    <lineage>
        <taxon>Eukaryota</taxon>
        <taxon>Fungi</taxon>
        <taxon>Dikarya</taxon>
        <taxon>Basidiomycota</taxon>
        <taxon>Agaricomycotina</taxon>
        <taxon>Agaricomycetes</taxon>
        <taxon>Agaricomycetidae</taxon>
        <taxon>Agaricales</taxon>
        <taxon>Agaricineae</taxon>
        <taxon>Agaricaceae</taxon>
        <taxon>Leucocoprinus</taxon>
    </lineage>
</organism>
<dbReference type="Pfam" id="PF00732">
    <property type="entry name" value="GMC_oxred_N"/>
    <property type="match status" value="1"/>
</dbReference>
<dbReference type="EMBL" id="JAACJO010000013">
    <property type="protein sequence ID" value="KAF5351272.1"/>
    <property type="molecule type" value="Genomic_DNA"/>
</dbReference>
<feature type="domain" description="Glucose-methanol-choline oxidoreductase N-terminal" evidence="18">
    <location>
        <begin position="32"/>
        <end position="343"/>
    </location>
</feature>
<comment type="catalytic activity">
    <reaction evidence="10">
        <text>pyranose + acceptor = pyranos-2-ulose + reduced acceptor.</text>
        <dbReference type="EC" id="1.1.99.29"/>
    </reaction>
</comment>
<dbReference type="SUPFAM" id="SSF54373">
    <property type="entry name" value="FAD-linked reductases, C-terminal domain"/>
    <property type="match status" value="1"/>
</dbReference>
<evidence type="ECO:0000256" key="3">
    <source>
        <dbReference type="ARBA" id="ARBA00010790"/>
    </source>
</evidence>
<comment type="subcellular location">
    <subcellularLocation>
        <location evidence="2">Secreted</location>
    </subcellularLocation>
</comment>
<evidence type="ECO:0000256" key="6">
    <source>
        <dbReference type="ARBA" id="ARBA00022525"/>
    </source>
</evidence>
<feature type="domain" description="Glucose-methanol-choline oxidoreductase C-terminal" evidence="19">
    <location>
        <begin position="463"/>
        <end position="594"/>
    </location>
</feature>
<evidence type="ECO:0000313" key="21">
    <source>
        <dbReference type="Proteomes" id="UP000559027"/>
    </source>
</evidence>
<dbReference type="Gene3D" id="3.30.560.10">
    <property type="entry name" value="Glucose Oxidase, domain 3"/>
    <property type="match status" value="1"/>
</dbReference>
<evidence type="ECO:0000256" key="11">
    <source>
        <dbReference type="ARBA" id="ARBA00034010"/>
    </source>
</evidence>
<dbReference type="EC" id="1.1.99.29" evidence="5"/>
<feature type="binding site" evidence="16">
    <location>
        <position position="261"/>
    </location>
    <ligand>
        <name>FAD</name>
        <dbReference type="ChEBI" id="CHEBI:57692"/>
    </ligand>
</feature>
<comment type="catalytic activity">
    <reaction evidence="13">
        <text>a pyranoside + acceptor = a pyranosid-3-ulose + reduced acceptor.</text>
        <dbReference type="EC" id="1.1.99.29"/>
    </reaction>
</comment>
<evidence type="ECO:0000313" key="20">
    <source>
        <dbReference type="EMBL" id="KAF5351272.1"/>
    </source>
</evidence>
<evidence type="ECO:0000256" key="5">
    <source>
        <dbReference type="ARBA" id="ARBA00013177"/>
    </source>
</evidence>
<dbReference type="Pfam" id="PF05199">
    <property type="entry name" value="GMC_oxred_C"/>
    <property type="match status" value="1"/>
</dbReference>
<dbReference type="InterPro" id="IPR000172">
    <property type="entry name" value="GMC_OxRdtase_N"/>
</dbReference>
<dbReference type="PANTHER" id="PTHR11552:SF147">
    <property type="entry name" value="CHOLINE DEHYDROGENASE, MITOCHONDRIAL"/>
    <property type="match status" value="1"/>
</dbReference>
<evidence type="ECO:0000256" key="10">
    <source>
        <dbReference type="ARBA" id="ARBA00033986"/>
    </source>
</evidence>
<dbReference type="GO" id="GO:0050660">
    <property type="term" value="F:flavin adenine dinucleotide binding"/>
    <property type="evidence" value="ECO:0007669"/>
    <property type="project" value="InterPro"/>
</dbReference>
<evidence type="ECO:0000256" key="13">
    <source>
        <dbReference type="ARBA" id="ARBA00034050"/>
    </source>
</evidence>
<evidence type="ECO:0000259" key="19">
    <source>
        <dbReference type="Pfam" id="PF05199"/>
    </source>
</evidence>
<keyword evidence="7" id="KW-0285">Flavoprotein</keyword>
<evidence type="ECO:0000256" key="16">
    <source>
        <dbReference type="PIRSR" id="PIRSR000137-2"/>
    </source>
</evidence>
<comment type="similarity">
    <text evidence="3">Belongs to the GMC oxidoreductase family.</text>
</comment>
<evidence type="ECO:0000256" key="9">
    <source>
        <dbReference type="ARBA" id="ARBA00024699"/>
    </source>
</evidence>
<comment type="catalytic activity">
    <reaction evidence="11">
        <text>pyranose + acceptor = pyranos-2,3-diulose + reduced acceptor.</text>
        <dbReference type="EC" id="1.1.99.29"/>
    </reaction>
</comment>
<evidence type="ECO:0000256" key="15">
    <source>
        <dbReference type="PIRSR" id="PIRSR000137-1"/>
    </source>
</evidence>
<dbReference type="SUPFAM" id="SSF51905">
    <property type="entry name" value="FAD/NAD(P)-binding domain"/>
    <property type="match status" value="1"/>
</dbReference>
<dbReference type="Proteomes" id="UP000559027">
    <property type="component" value="Unassembled WGS sequence"/>
</dbReference>
<dbReference type="OrthoDB" id="269227at2759"/>
<dbReference type="GO" id="GO:0033718">
    <property type="term" value="F:pyranose dehydrogenase (acceptor) activity"/>
    <property type="evidence" value="ECO:0007669"/>
    <property type="project" value="UniProtKB-EC"/>
</dbReference>
<evidence type="ECO:0000256" key="8">
    <source>
        <dbReference type="ARBA" id="ARBA00022827"/>
    </source>
</evidence>
<feature type="active site" description="Proton donor" evidence="15">
    <location>
        <position position="541"/>
    </location>
</feature>
<dbReference type="InterPro" id="IPR036188">
    <property type="entry name" value="FAD/NAD-bd_sf"/>
</dbReference>
<dbReference type="PIRSF" id="PIRSF000137">
    <property type="entry name" value="Alcohol_oxidase"/>
    <property type="match status" value="1"/>
</dbReference>
<keyword evidence="6" id="KW-0964">Secreted</keyword>
<dbReference type="GO" id="GO:0005576">
    <property type="term" value="C:extracellular region"/>
    <property type="evidence" value="ECO:0007669"/>
    <property type="project" value="UniProtKB-SubCell"/>
</dbReference>
<evidence type="ECO:0000256" key="2">
    <source>
        <dbReference type="ARBA" id="ARBA00004613"/>
    </source>
</evidence>
<comment type="caution">
    <text evidence="20">The sequence shown here is derived from an EMBL/GenBank/DDBJ whole genome shotgun (WGS) entry which is preliminary data.</text>
</comment>
<comment type="catalytic activity">
    <reaction evidence="14">
        <text>a pyranoside + acceptor = a pyranosid-3,4-diulose + reduced acceptor.</text>
        <dbReference type="EC" id="1.1.99.29"/>
    </reaction>
</comment>
<comment type="catalytic activity">
    <reaction evidence="12">
        <text>pyranose + acceptor = pyranos-3-ulose + reduced acceptor.</text>
        <dbReference type="EC" id="1.1.99.29"/>
    </reaction>
</comment>
<dbReference type="InterPro" id="IPR007867">
    <property type="entry name" value="GMC_OxRtase_C"/>
</dbReference>
<keyword evidence="8 16" id="KW-0274">FAD</keyword>
<evidence type="ECO:0000259" key="18">
    <source>
        <dbReference type="Pfam" id="PF00732"/>
    </source>
</evidence>
<keyword evidence="21" id="KW-1185">Reference proteome</keyword>
<dbReference type="Gene3D" id="3.50.50.60">
    <property type="entry name" value="FAD/NAD(P)-binding domain"/>
    <property type="match status" value="1"/>
</dbReference>
<sequence length="608" mass="65989">MFLNLAVITGLVSCCLSATYDKPDDVPNIDWDFIIVGGGTAGSVLANRLSENSQFNVLVLEAGPTNRKVTDSIVPGLEGELANTLYDWNYTTIPQRGLNNRSLTLRRGHILGGSSSINGMIYTRGSSSDYNRFAEYSGDPGWGWDNIQQYLRKHEKFEDPVDNHNTTGQYDPAIHSTTGRVPVTLPGFSFPQVDRLAIQASEQLGGDFQYNEDMNSGTPLGLGWVQYTIGHDGTRSSAATAYLDDKARARKNLHIVTNSRVTRVLPDPNTKALTIRTVEVRVSETSNPVKFTASKEVILSGGTIGTPFILMHSGIANADKLRESGIKPLLDNRSVGRNLSDHFFFEVSFNVVPNSLDLGHWGNLSGDPALRAEALQIWNKNRTGPYVEPVPYAHLAWTRLANNITEKFGDPSSGPNSAHLEFRMGAVSPTAYDVIAVVVSPVSRKSTSNYPWITIMMLGAPGGTLAIGSNNPFDEPMIDPGFYTSDFDLVAAREALRSAFTFASAPVFQNVITGVAVPFTNATTDSEIDNILRNITGTGLHPIGTASMSPQGANWGVVDPDLTVKNVTGLRIVDASVMPFVPCAHPQVATYVIAERAADLIRSAWKRT</sequence>
<proteinExistence type="inferred from homology"/>
<dbReference type="PANTHER" id="PTHR11552">
    <property type="entry name" value="GLUCOSE-METHANOL-CHOLINE GMC OXIDOREDUCTASE"/>
    <property type="match status" value="1"/>
</dbReference>
<dbReference type="InterPro" id="IPR012132">
    <property type="entry name" value="GMC_OxRdtase"/>
</dbReference>
<dbReference type="AlphaFoldDB" id="A0A8H5D092"/>
<evidence type="ECO:0000256" key="12">
    <source>
        <dbReference type="ARBA" id="ARBA00034029"/>
    </source>
</evidence>
<evidence type="ECO:0000256" key="4">
    <source>
        <dbReference type="ARBA" id="ARBA00011245"/>
    </source>
</evidence>
<comment type="function">
    <text evidence="9">Catalyzes the single-oxidation or sequential double oxidation reaction of carbohydrates primarily at carbon-2 and/or carbon-3 with the concomitant reduction of the flavin. The enzyme exhibits a broad sugar substrate specificity, oxidizing different aldopyranoses to the corresponding C-1, C-2, C-3 or C-1,2, C-2,3 and C-3,4 (di)dehydro sugars with substrate-specific regioselectivity. Accepts only a narrow range of electron acceptors such as substituted benzoquinones and complexed metal ions and reacts extremely slowly with O(2) as acceptor. May play a role in the natural recycling of plant matter by oxidizing all major monosaccharides in lignocellulose and by reducing quinone compounds or reactive radical species generated during lignin depolymerization.</text>
</comment>
<gene>
    <name evidence="20" type="ORF">D9756_008220</name>
</gene>
<keyword evidence="17" id="KW-0732">Signal</keyword>
<evidence type="ECO:0000256" key="14">
    <source>
        <dbReference type="ARBA" id="ARBA00034059"/>
    </source>
</evidence>
<comment type="subunit">
    <text evidence="4">Monomer.</text>
</comment>
<name>A0A8H5D092_9AGAR</name>